<dbReference type="Proteomes" id="UP000476411">
    <property type="component" value="Chromosome"/>
</dbReference>
<organism evidence="1 2">
    <name type="scientific">Chitinophaga agri</name>
    <dbReference type="NCBI Taxonomy" id="2703787"/>
    <lineage>
        <taxon>Bacteria</taxon>
        <taxon>Pseudomonadati</taxon>
        <taxon>Bacteroidota</taxon>
        <taxon>Chitinophagia</taxon>
        <taxon>Chitinophagales</taxon>
        <taxon>Chitinophagaceae</taxon>
        <taxon>Chitinophaga</taxon>
    </lineage>
</organism>
<accession>A0A6B9ZE75</accession>
<dbReference type="PROSITE" id="PS51257">
    <property type="entry name" value="PROKAR_LIPOPROTEIN"/>
    <property type="match status" value="1"/>
</dbReference>
<keyword evidence="2" id="KW-1185">Reference proteome</keyword>
<reference evidence="1 2" key="1">
    <citation type="submission" date="2020-01" db="EMBL/GenBank/DDBJ databases">
        <title>Complete genome sequence of Chitinophaga sp. H33E-04 isolated from quinoa roots.</title>
        <authorList>
            <person name="Weon H.-Y."/>
            <person name="Lee S.A."/>
        </authorList>
    </citation>
    <scope>NUCLEOTIDE SEQUENCE [LARGE SCALE GENOMIC DNA]</scope>
    <source>
        <strain evidence="1 2">H33E-04</strain>
    </source>
</reference>
<dbReference type="RefSeq" id="WP_162331309.1">
    <property type="nucleotide sequence ID" value="NZ_CP048113.1"/>
</dbReference>
<dbReference type="EMBL" id="CP048113">
    <property type="protein sequence ID" value="QHS59614.1"/>
    <property type="molecule type" value="Genomic_DNA"/>
</dbReference>
<gene>
    <name evidence="1" type="ORF">GWR21_08430</name>
</gene>
<proteinExistence type="predicted"/>
<protein>
    <submittedName>
        <fullName evidence="1">Uncharacterized protein</fullName>
    </submittedName>
</protein>
<name>A0A6B9ZE75_9BACT</name>
<dbReference type="KEGG" id="chih:GWR21_08430"/>
<evidence type="ECO:0000313" key="1">
    <source>
        <dbReference type="EMBL" id="QHS59614.1"/>
    </source>
</evidence>
<dbReference type="AlphaFoldDB" id="A0A6B9ZE75"/>
<evidence type="ECO:0000313" key="2">
    <source>
        <dbReference type="Proteomes" id="UP000476411"/>
    </source>
</evidence>
<sequence length="242" mass="26535">MRPSFFLVLLGTCTLISCNNPSGNYKIVTDTIHLTDTITEPAFTDAPADEDMSNDASNTDTCNVGTTDKSYREKALRPATYIVNDSIRMVYIEDSINGVLCNLYMRSEVEQLDAISTPRDLSAIPVITAGSRLVLNINGKVIQLTSAIDNSPVLVPEHLGAFIYNDRNFIVIRMMVFSFMRNTYYDNLVLELDGAGQVIGQHVVGSHCDVRFQKLLDAISPSLSASATFQTPPPGYSPQTAL</sequence>